<evidence type="ECO:0000313" key="3">
    <source>
        <dbReference type="EMBL" id="GGM91596.1"/>
    </source>
</evidence>
<dbReference type="PROSITE" id="PS51257">
    <property type="entry name" value="PROKAR_LIPOPROTEIN"/>
    <property type="match status" value="1"/>
</dbReference>
<feature type="chain" id="PRO_5045280591" description="Lipoprotein" evidence="2">
    <location>
        <begin position="19"/>
        <end position="182"/>
    </location>
</feature>
<dbReference type="Proteomes" id="UP000623461">
    <property type="component" value="Unassembled WGS sequence"/>
</dbReference>
<evidence type="ECO:0000313" key="4">
    <source>
        <dbReference type="Proteomes" id="UP000623461"/>
    </source>
</evidence>
<proteinExistence type="predicted"/>
<gene>
    <name evidence="3" type="ORF">GCM10009721_16530</name>
</gene>
<keyword evidence="2" id="KW-0732">Signal</keyword>
<dbReference type="EMBL" id="BMNZ01000003">
    <property type="protein sequence ID" value="GGM91596.1"/>
    <property type="molecule type" value="Genomic_DNA"/>
</dbReference>
<feature type="region of interest" description="Disordered" evidence="1">
    <location>
        <begin position="28"/>
        <end position="75"/>
    </location>
</feature>
<dbReference type="RefSeq" id="WP_229674908.1">
    <property type="nucleotide sequence ID" value="NZ_BMNZ01000003.1"/>
</dbReference>
<reference evidence="4" key="1">
    <citation type="journal article" date="2019" name="Int. J. Syst. Evol. Microbiol.">
        <title>The Global Catalogue of Microorganisms (GCM) 10K type strain sequencing project: providing services to taxonomists for standard genome sequencing and annotation.</title>
        <authorList>
            <consortium name="The Broad Institute Genomics Platform"/>
            <consortium name="The Broad Institute Genome Sequencing Center for Infectious Disease"/>
            <person name="Wu L."/>
            <person name="Ma J."/>
        </authorList>
    </citation>
    <scope>NUCLEOTIDE SEQUENCE [LARGE SCALE GENOMIC DNA]</scope>
    <source>
        <strain evidence="4">JCM 1365</strain>
    </source>
</reference>
<protein>
    <recommendedName>
        <fullName evidence="5">Lipoprotein</fullName>
    </recommendedName>
</protein>
<evidence type="ECO:0008006" key="5">
    <source>
        <dbReference type="Google" id="ProtNLM"/>
    </source>
</evidence>
<accession>A0ABQ2HY61</accession>
<feature type="compositionally biased region" description="Low complexity" evidence="1">
    <location>
        <begin position="28"/>
        <end position="70"/>
    </location>
</feature>
<comment type="caution">
    <text evidence="3">The sequence shown here is derived from an EMBL/GenBank/DDBJ whole genome shotgun (WGS) entry which is preliminary data.</text>
</comment>
<name>A0ABQ2HY61_9MICO</name>
<evidence type="ECO:0000256" key="1">
    <source>
        <dbReference type="SAM" id="MobiDB-lite"/>
    </source>
</evidence>
<evidence type="ECO:0000256" key="2">
    <source>
        <dbReference type="SAM" id="SignalP"/>
    </source>
</evidence>
<sequence length="182" mass="17718">MKKLLTGALALALSVSLAACSKSVDQSAAASTPAGSSSSATTPTDTMSSATTDDTGTDATDGATGATAGPVDQSTPEAAMTSWLGAMVAGDGNTVCSLMATSGKAISSIPNAAAACGKTITPMLDQIKELGAAFKGLKISGATVSGNTATFESVTTEPALAADVVASFKAVKIGGKWYVTQG</sequence>
<feature type="signal peptide" evidence="2">
    <location>
        <begin position="1"/>
        <end position="18"/>
    </location>
</feature>
<keyword evidence="4" id="KW-1185">Reference proteome</keyword>
<organism evidence="3 4">
    <name type="scientific">Terrabacter tumescens</name>
    <dbReference type="NCBI Taxonomy" id="60443"/>
    <lineage>
        <taxon>Bacteria</taxon>
        <taxon>Bacillati</taxon>
        <taxon>Actinomycetota</taxon>
        <taxon>Actinomycetes</taxon>
        <taxon>Micrococcales</taxon>
        <taxon>Intrasporangiaceae</taxon>
        <taxon>Terrabacter</taxon>
    </lineage>
</organism>